<name>A0ABD4AAV6_9BACI</name>
<reference evidence="2 3" key="1">
    <citation type="submission" date="2015-01" db="EMBL/GenBank/DDBJ databases">
        <title>Draft Genome Sequences of Four Bacillus thermoamylovorans Strains, Isolated From Food Products.</title>
        <authorList>
            <person name="Krawcyk A.O."/>
            <person name="Berendsen E.M."/>
            <person name="Eijlander R.T."/>
            <person name="de Jong A."/>
            <person name="Wells-Bennik M."/>
            <person name="Kuipers O.P."/>
        </authorList>
    </citation>
    <scope>NUCLEOTIDE SEQUENCE [LARGE SCALE GENOMIC DNA]</scope>
    <source>
        <strain evidence="2 3">B4167</strain>
    </source>
</reference>
<dbReference type="SUPFAM" id="SSF53335">
    <property type="entry name" value="S-adenosyl-L-methionine-dependent methyltransferases"/>
    <property type="match status" value="1"/>
</dbReference>
<dbReference type="AlphaFoldDB" id="A0ABD4AAV6"/>
<sequence>MAEKNYDKQLNIETGPERNIKPFLNYYPYEPTPYPVLEQLAKNIELKPSDHVVDYGCGKGRLLFYLNAVFGVNARGIEMDDHLYFLAEKNRLHYLQHRPKSKYQIQFFCMHAEKYIVQPTDNKFYFFNPFSAPIFIKVFNNIMESLEQFNREVDLIFYYPSIEYLSFLDNRTIFQLTKEIKIEGEFEHNPNERILIYSYRKDDHNWY</sequence>
<dbReference type="RefSeq" id="WP_041845688.1">
    <property type="nucleotide sequence ID" value="NZ_JXLR01000057.1"/>
</dbReference>
<protein>
    <recommendedName>
        <fullName evidence="1">DOT1 domain-containing protein</fullName>
    </recommendedName>
</protein>
<dbReference type="InterPro" id="IPR025789">
    <property type="entry name" value="DOT1_dom"/>
</dbReference>
<comment type="caution">
    <text evidence="2">The sequence shown here is derived from an EMBL/GenBank/DDBJ whole genome shotgun (WGS) entry which is preliminary data.</text>
</comment>
<dbReference type="Proteomes" id="UP000032076">
    <property type="component" value="Unassembled WGS sequence"/>
</dbReference>
<proteinExistence type="predicted"/>
<evidence type="ECO:0000313" key="2">
    <source>
        <dbReference type="EMBL" id="KIO73951.1"/>
    </source>
</evidence>
<dbReference type="InterPro" id="IPR029063">
    <property type="entry name" value="SAM-dependent_MTases_sf"/>
</dbReference>
<dbReference type="Gene3D" id="3.40.50.150">
    <property type="entry name" value="Vaccinia Virus protein VP39"/>
    <property type="match status" value="1"/>
</dbReference>
<feature type="domain" description="DOT1" evidence="1">
    <location>
        <begin position="29"/>
        <end position="96"/>
    </location>
</feature>
<accession>A0ABD4AAV6</accession>
<dbReference type="Pfam" id="PF08123">
    <property type="entry name" value="DOT1"/>
    <property type="match status" value="1"/>
</dbReference>
<evidence type="ECO:0000259" key="1">
    <source>
        <dbReference type="Pfam" id="PF08123"/>
    </source>
</evidence>
<dbReference type="EMBL" id="JXLU01000018">
    <property type="protein sequence ID" value="KIO73951.1"/>
    <property type="molecule type" value="Genomic_DNA"/>
</dbReference>
<organism evidence="2 3">
    <name type="scientific">Caldibacillus thermoamylovorans</name>
    <dbReference type="NCBI Taxonomy" id="35841"/>
    <lineage>
        <taxon>Bacteria</taxon>
        <taxon>Bacillati</taxon>
        <taxon>Bacillota</taxon>
        <taxon>Bacilli</taxon>
        <taxon>Bacillales</taxon>
        <taxon>Bacillaceae</taxon>
        <taxon>Caldibacillus</taxon>
    </lineage>
</organism>
<gene>
    <name evidence="2" type="ORF">B4167_1675</name>
</gene>
<dbReference type="CDD" id="cd02440">
    <property type="entry name" value="AdoMet_MTases"/>
    <property type="match status" value="1"/>
</dbReference>
<evidence type="ECO:0000313" key="3">
    <source>
        <dbReference type="Proteomes" id="UP000032076"/>
    </source>
</evidence>